<dbReference type="PROSITE" id="PS51257">
    <property type="entry name" value="PROKAR_LIPOPROTEIN"/>
    <property type="match status" value="1"/>
</dbReference>
<feature type="binding site" evidence="3">
    <location>
        <position position="85"/>
    </location>
    <ligand>
        <name>Cu cation</name>
        <dbReference type="ChEBI" id="CHEBI:23378"/>
    </ligand>
</feature>
<keyword evidence="2 3" id="KW-0186">Copper</keyword>
<dbReference type="SUPFAM" id="SSF52833">
    <property type="entry name" value="Thioredoxin-like"/>
    <property type="match status" value="1"/>
</dbReference>
<dbReference type="PANTHER" id="PTHR12151">
    <property type="entry name" value="ELECTRON TRANSPORT PROTIN SCO1/SENC FAMILY MEMBER"/>
    <property type="match status" value="1"/>
</dbReference>
<comment type="caution">
    <text evidence="6">The sequence shown here is derived from an EMBL/GenBank/DDBJ whole genome shotgun (WGS) entry which is preliminary data.</text>
</comment>
<evidence type="ECO:0000313" key="7">
    <source>
        <dbReference type="Proteomes" id="UP000264071"/>
    </source>
</evidence>
<feature type="domain" description="Thioredoxin" evidence="5">
    <location>
        <begin position="43"/>
        <end position="204"/>
    </location>
</feature>
<accession>A0A3D4VAG9</accession>
<organism evidence="6 7">
    <name type="scientific">Gemmatimonas aurantiaca</name>
    <dbReference type="NCBI Taxonomy" id="173480"/>
    <lineage>
        <taxon>Bacteria</taxon>
        <taxon>Pseudomonadati</taxon>
        <taxon>Gemmatimonadota</taxon>
        <taxon>Gemmatimonadia</taxon>
        <taxon>Gemmatimonadales</taxon>
        <taxon>Gemmatimonadaceae</taxon>
        <taxon>Gemmatimonas</taxon>
    </lineage>
</organism>
<evidence type="ECO:0000256" key="1">
    <source>
        <dbReference type="ARBA" id="ARBA00010996"/>
    </source>
</evidence>
<dbReference type="Proteomes" id="UP000264071">
    <property type="component" value="Unassembled WGS sequence"/>
</dbReference>
<dbReference type="EMBL" id="DPIY01000010">
    <property type="protein sequence ID" value="HCT58110.1"/>
    <property type="molecule type" value="Genomic_DNA"/>
</dbReference>
<dbReference type="AlphaFoldDB" id="A0A3D4VAG9"/>
<keyword evidence="4" id="KW-1015">Disulfide bond</keyword>
<reference evidence="6 7" key="1">
    <citation type="journal article" date="2018" name="Nat. Biotechnol.">
        <title>A standardized bacterial taxonomy based on genome phylogeny substantially revises the tree of life.</title>
        <authorList>
            <person name="Parks D.H."/>
            <person name="Chuvochina M."/>
            <person name="Waite D.W."/>
            <person name="Rinke C."/>
            <person name="Skarshewski A."/>
            <person name="Chaumeil P.A."/>
            <person name="Hugenholtz P."/>
        </authorList>
    </citation>
    <scope>NUCLEOTIDE SEQUENCE [LARGE SCALE GENOMIC DNA]</scope>
    <source>
        <strain evidence="6">UBA8844</strain>
    </source>
</reference>
<dbReference type="InterPro" id="IPR036249">
    <property type="entry name" value="Thioredoxin-like_sf"/>
</dbReference>
<evidence type="ECO:0000256" key="3">
    <source>
        <dbReference type="PIRSR" id="PIRSR603782-1"/>
    </source>
</evidence>
<protein>
    <submittedName>
        <fullName evidence="6">SCO family protein</fullName>
    </submittedName>
</protein>
<dbReference type="GO" id="GO:0046872">
    <property type="term" value="F:metal ion binding"/>
    <property type="evidence" value="ECO:0007669"/>
    <property type="project" value="UniProtKB-KW"/>
</dbReference>
<feature type="binding site" evidence="3">
    <location>
        <position position="81"/>
    </location>
    <ligand>
        <name>Cu cation</name>
        <dbReference type="ChEBI" id="CHEBI:23378"/>
    </ligand>
</feature>
<dbReference type="PANTHER" id="PTHR12151:SF25">
    <property type="entry name" value="LINALOOL DEHYDRATASE_ISOMERASE DOMAIN-CONTAINING PROTEIN"/>
    <property type="match status" value="1"/>
</dbReference>
<evidence type="ECO:0000256" key="2">
    <source>
        <dbReference type="ARBA" id="ARBA00023008"/>
    </source>
</evidence>
<evidence type="ECO:0000256" key="4">
    <source>
        <dbReference type="PIRSR" id="PIRSR603782-2"/>
    </source>
</evidence>
<dbReference type="InterPro" id="IPR013766">
    <property type="entry name" value="Thioredoxin_domain"/>
</dbReference>
<gene>
    <name evidence="6" type="ORF">DGD08_12975</name>
</gene>
<sequence length="204" mass="21980">MRAMRGGLSARSRRIARRLLATGIGALLFGACDMGGGFKGMAIDPARDMPTFEFTQASGAPYRTVPEANRPMVLFFGYTHCPDVCPTTLADWKRVKAQLGAKADRVRFVFVSVDPDRDTPAVAERYAKQYDASFVGVSGDGPTTAGIMEAFGVASAREDAPTANGYMVSHSSQVFLVNDQGRLVALYPFGTSWEALAADLDRLL</sequence>
<proteinExistence type="inferred from homology"/>
<dbReference type="PROSITE" id="PS51352">
    <property type="entry name" value="THIOREDOXIN_2"/>
    <property type="match status" value="1"/>
</dbReference>
<dbReference type="Gene3D" id="3.40.30.10">
    <property type="entry name" value="Glutaredoxin"/>
    <property type="match status" value="1"/>
</dbReference>
<feature type="disulfide bond" description="Redox-active" evidence="4">
    <location>
        <begin position="81"/>
        <end position="85"/>
    </location>
</feature>
<dbReference type="CDD" id="cd02968">
    <property type="entry name" value="SCO"/>
    <property type="match status" value="1"/>
</dbReference>
<keyword evidence="3" id="KW-0479">Metal-binding</keyword>
<evidence type="ECO:0000259" key="5">
    <source>
        <dbReference type="PROSITE" id="PS51352"/>
    </source>
</evidence>
<feature type="binding site" evidence="3">
    <location>
        <position position="170"/>
    </location>
    <ligand>
        <name>Cu cation</name>
        <dbReference type="ChEBI" id="CHEBI:23378"/>
    </ligand>
</feature>
<dbReference type="Pfam" id="PF02630">
    <property type="entry name" value="SCO1-SenC"/>
    <property type="match status" value="1"/>
</dbReference>
<evidence type="ECO:0000313" key="6">
    <source>
        <dbReference type="EMBL" id="HCT58110.1"/>
    </source>
</evidence>
<dbReference type="InterPro" id="IPR003782">
    <property type="entry name" value="SCO1/SenC"/>
</dbReference>
<comment type="similarity">
    <text evidence="1">Belongs to the SCO1/2 family.</text>
</comment>
<name>A0A3D4VAG9_9BACT</name>